<protein>
    <submittedName>
        <fullName evidence="1">Uncharacterized protein</fullName>
    </submittedName>
</protein>
<accession>A0A8S9PXD0</accession>
<dbReference type="EMBL" id="QGKX02001347">
    <property type="protein sequence ID" value="KAF3523216.1"/>
    <property type="molecule type" value="Genomic_DNA"/>
</dbReference>
<organism evidence="1 2">
    <name type="scientific">Brassica cretica</name>
    <name type="common">Mustard</name>
    <dbReference type="NCBI Taxonomy" id="69181"/>
    <lineage>
        <taxon>Eukaryota</taxon>
        <taxon>Viridiplantae</taxon>
        <taxon>Streptophyta</taxon>
        <taxon>Embryophyta</taxon>
        <taxon>Tracheophyta</taxon>
        <taxon>Spermatophyta</taxon>
        <taxon>Magnoliopsida</taxon>
        <taxon>eudicotyledons</taxon>
        <taxon>Gunneridae</taxon>
        <taxon>Pentapetalae</taxon>
        <taxon>rosids</taxon>
        <taxon>malvids</taxon>
        <taxon>Brassicales</taxon>
        <taxon>Brassicaceae</taxon>
        <taxon>Brassiceae</taxon>
        <taxon>Brassica</taxon>
    </lineage>
</organism>
<reference evidence="1" key="1">
    <citation type="submission" date="2019-12" db="EMBL/GenBank/DDBJ databases">
        <title>Genome sequencing and annotation of Brassica cretica.</title>
        <authorList>
            <person name="Studholme D.J."/>
            <person name="Sarris P."/>
        </authorList>
    </citation>
    <scope>NUCLEOTIDE SEQUENCE</scope>
    <source>
        <strain evidence="1">PFS-109/04</strain>
        <tissue evidence="1">Leaf</tissue>
    </source>
</reference>
<proteinExistence type="predicted"/>
<evidence type="ECO:0000313" key="1">
    <source>
        <dbReference type="EMBL" id="KAF3523216.1"/>
    </source>
</evidence>
<evidence type="ECO:0000313" key="2">
    <source>
        <dbReference type="Proteomes" id="UP000712600"/>
    </source>
</evidence>
<name>A0A8S9PXD0_BRACR</name>
<sequence length="277" mass="31790">MLMVENWGNEFAWCNFLLLQLINHKTYVKSRLKCDWNRWRQQATLGRTDNQCSFFQITSHLRNDNITDVDDHLHDISKDWLYPEVSTVYRLHTIRYDKRKNSSMQQFRIALSYDPLCWETYGGICSLARNLRADLYNFFDILPLPYQVLDALLPKLYKNMCPPEWEGLMSVHGVLKKFQQGERFLCSSHMESAKNCFDEIAVKDVHIWTALISGYHAPSEAGADILLDSLSMGGLTAAQNSLLDGDLLSIHENNASIATIETFSSTSPFASTSMMDL</sequence>
<comment type="caution">
    <text evidence="1">The sequence shown here is derived from an EMBL/GenBank/DDBJ whole genome shotgun (WGS) entry which is preliminary data.</text>
</comment>
<dbReference type="Proteomes" id="UP000712600">
    <property type="component" value="Unassembled WGS sequence"/>
</dbReference>
<dbReference type="AlphaFoldDB" id="A0A8S9PXD0"/>
<gene>
    <name evidence="1" type="ORF">F2Q69_00049075</name>
</gene>